<feature type="transmembrane region" description="Helical" evidence="1">
    <location>
        <begin position="249"/>
        <end position="270"/>
    </location>
</feature>
<reference evidence="2 3" key="1">
    <citation type="journal article" date="2016" name="Nat. Commun.">
        <title>Thousands of microbial genomes shed light on interconnected biogeochemical processes in an aquifer system.</title>
        <authorList>
            <person name="Anantharaman K."/>
            <person name="Brown C.T."/>
            <person name="Hug L.A."/>
            <person name="Sharon I."/>
            <person name="Castelle C.J."/>
            <person name="Probst A.J."/>
            <person name="Thomas B.C."/>
            <person name="Singh A."/>
            <person name="Wilkins M.J."/>
            <person name="Karaoz U."/>
            <person name="Brodie E.L."/>
            <person name="Williams K.H."/>
            <person name="Hubbard S.S."/>
            <person name="Banfield J.F."/>
        </authorList>
    </citation>
    <scope>NUCLEOTIDE SEQUENCE [LARGE SCALE GENOMIC DNA]</scope>
</reference>
<feature type="transmembrane region" description="Helical" evidence="1">
    <location>
        <begin position="332"/>
        <end position="350"/>
    </location>
</feature>
<feature type="transmembrane region" description="Helical" evidence="1">
    <location>
        <begin position="121"/>
        <end position="137"/>
    </location>
</feature>
<sequence length="473" mass="54941">MKNNSLLLILLVLLILFFISYLHYSFSILKYPFDWDPSEGYICYHILNILDGKPCYYIDSDYPAYYVYPPFFLFTVLPLKLVLNDILLCSRLISFLASLCIGAVLYFWARKISSDNTFVPVITALFFFAPGITSFWLPLGRVDTLAQLFMLFGIYLCIYNPQKSFRWFAGILFLTFATFTKQTGIFGVLIVFTVTLCESSLKALKFFSWIFFLHLVIFGLIFFWAGKPFFENIFGTYMAQPYEYQLLKYYFRSFFVCMPIFISIGIYGSYLFLKKKIHLQIVIFFILCVISTLLVAKRGSSWNLLIPFTLGLSLICGVTIRELDRKLQNFVYLLLIIQILLLAVYNPLYVKYPNDNHRESGYKILEYVKNHSGPLLTEQFETFANRFGKTIFVEGDLGYELFAANKWNAKKLVQDIVSQNFSLVLFTGEGGFVQPVKDALREYYVPVDRLSIGLYSGERYLYILEPKYVESSP</sequence>
<evidence type="ECO:0008006" key="4">
    <source>
        <dbReference type="Google" id="ProtNLM"/>
    </source>
</evidence>
<organism evidence="2 3">
    <name type="scientific">Candidatus Schekmanbacteria bacterium RBG_13_48_7</name>
    <dbReference type="NCBI Taxonomy" id="1817878"/>
    <lineage>
        <taxon>Bacteria</taxon>
        <taxon>Candidatus Schekmaniibacteriota</taxon>
    </lineage>
</organism>
<protein>
    <recommendedName>
        <fullName evidence="4">Glycosyltransferase RgtA/B/C/D-like domain-containing protein</fullName>
    </recommendedName>
</protein>
<keyword evidence="1" id="KW-0472">Membrane</keyword>
<feature type="transmembrane region" description="Helical" evidence="1">
    <location>
        <begin position="206"/>
        <end position="225"/>
    </location>
</feature>
<feature type="transmembrane region" description="Helical" evidence="1">
    <location>
        <begin position="92"/>
        <end position="109"/>
    </location>
</feature>
<dbReference type="EMBL" id="MGDD01000335">
    <property type="protein sequence ID" value="OGL42044.1"/>
    <property type="molecule type" value="Genomic_DNA"/>
</dbReference>
<keyword evidence="1" id="KW-0812">Transmembrane</keyword>
<feature type="transmembrane region" description="Helical" evidence="1">
    <location>
        <begin position="277"/>
        <end position="296"/>
    </location>
</feature>
<feature type="transmembrane region" description="Helical" evidence="1">
    <location>
        <begin position="167"/>
        <end position="194"/>
    </location>
</feature>
<proteinExistence type="predicted"/>
<name>A0A1F7RM66_9BACT</name>
<keyword evidence="1" id="KW-1133">Transmembrane helix</keyword>
<feature type="transmembrane region" description="Helical" evidence="1">
    <location>
        <begin position="144"/>
        <end position="161"/>
    </location>
</feature>
<evidence type="ECO:0000256" key="1">
    <source>
        <dbReference type="SAM" id="Phobius"/>
    </source>
</evidence>
<dbReference type="Proteomes" id="UP000179266">
    <property type="component" value="Unassembled WGS sequence"/>
</dbReference>
<comment type="caution">
    <text evidence="2">The sequence shown here is derived from an EMBL/GenBank/DDBJ whole genome shotgun (WGS) entry which is preliminary data.</text>
</comment>
<dbReference type="AlphaFoldDB" id="A0A1F7RM66"/>
<accession>A0A1F7RM66</accession>
<evidence type="ECO:0000313" key="3">
    <source>
        <dbReference type="Proteomes" id="UP000179266"/>
    </source>
</evidence>
<gene>
    <name evidence="2" type="ORF">A2161_15620</name>
</gene>
<feature type="transmembrane region" description="Helical" evidence="1">
    <location>
        <begin position="302"/>
        <end position="320"/>
    </location>
</feature>
<evidence type="ECO:0000313" key="2">
    <source>
        <dbReference type="EMBL" id="OGL42044.1"/>
    </source>
</evidence>